<dbReference type="STRING" id="3847.A0A0R0FGW2"/>
<gene>
    <name evidence="2" type="ORF">GLYMA_17G018500</name>
</gene>
<name>A0A0R0FGW2_SOYBN</name>
<dbReference type="SUPFAM" id="SSF53474">
    <property type="entry name" value="alpha/beta-Hydrolases"/>
    <property type="match status" value="1"/>
</dbReference>
<protein>
    <recommendedName>
        <fullName evidence="1">Dienelactone hydrolase domain-containing protein</fullName>
    </recommendedName>
</protein>
<dbReference type="Proteomes" id="UP000008827">
    <property type="component" value="Chromosome 17"/>
</dbReference>
<dbReference type="PaxDb" id="3847-GLYMA17G02190.1"/>
<dbReference type="PANTHER" id="PTHR17630">
    <property type="entry name" value="DIENELACTONE HYDROLASE"/>
    <property type="match status" value="1"/>
</dbReference>
<organism evidence="2">
    <name type="scientific">Glycine max</name>
    <name type="common">Soybean</name>
    <name type="synonym">Glycine hispida</name>
    <dbReference type="NCBI Taxonomy" id="3847"/>
    <lineage>
        <taxon>Eukaryota</taxon>
        <taxon>Viridiplantae</taxon>
        <taxon>Streptophyta</taxon>
        <taxon>Embryophyta</taxon>
        <taxon>Tracheophyta</taxon>
        <taxon>Spermatophyta</taxon>
        <taxon>Magnoliopsida</taxon>
        <taxon>eudicotyledons</taxon>
        <taxon>Gunneridae</taxon>
        <taxon>Pentapetalae</taxon>
        <taxon>rosids</taxon>
        <taxon>fabids</taxon>
        <taxon>Fabales</taxon>
        <taxon>Fabaceae</taxon>
        <taxon>Papilionoideae</taxon>
        <taxon>50 kb inversion clade</taxon>
        <taxon>NPAAA clade</taxon>
        <taxon>indigoferoid/millettioid clade</taxon>
        <taxon>Phaseoleae</taxon>
        <taxon>Glycine</taxon>
        <taxon>Glycine subgen. Soja</taxon>
    </lineage>
</organism>
<dbReference type="EnsemblPlants" id="KRH02137">
    <property type="protein sequence ID" value="KRH02137"/>
    <property type="gene ID" value="GLYMA_17G018500"/>
</dbReference>
<dbReference type="InterPro" id="IPR002925">
    <property type="entry name" value="Dienelactn_hydro"/>
</dbReference>
<reference evidence="2 3" key="1">
    <citation type="journal article" date="2010" name="Nature">
        <title>Genome sequence of the palaeopolyploid soybean.</title>
        <authorList>
            <person name="Schmutz J."/>
            <person name="Cannon S.B."/>
            <person name="Schlueter J."/>
            <person name="Ma J."/>
            <person name="Mitros T."/>
            <person name="Nelson W."/>
            <person name="Hyten D.L."/>
            <person name="Song Q."/>
            <person name="Thelen J.J."/>
            <person name="Cheng J."/>
            <person name="Xu D."/>
            <person name="Hellsten U."/>
            <person name="May G.D."/>
            <person name="Yu Y."/>
            <person name="Sakurai T."/>
            <person name="Umezawa T."/>
            <person name="Bhattacharyya M.K."/>
            <person name="Sandhu D."/>
            <person name="Valliyodan B."/>
            <person name="Lindquist E."/>
            <person name="Peto M."/>
            <person name="Grant D."/>
            <person name="Shu S."/>
            <person name="Goodstein D."/>
            <person name="Barry K."/>
            <person name="Futrell-Griggs M."/>
            <person name="Abernathy B."/>
            <person name="Du J."/>
            <person name="Tian Z."/>
            <person name="Zhu L."/>
            <person name="Gill N."/>
            <person name="Joshi T."/>
            <person name="Libault M."/>
            <person name="Sethuraman A."/>
            <person name="Zhang X.-C."/>
            <person name="Shinozaki K."/>
            <person name="Nguyen H.T."/>
            <person name="Wing R.A."/>
            <person name="Cregan P."/>
            <person name="Specht J."/>
            <person name="Grimwood J."/>
            <person name="Rokhsar D."/>
            <person name="Stacey G."/>
            <person name="Shoemaker R.C."/>
            <person name="Jackson S.A."/>
        </authorList>
    </citation>
    <scope>NUCLEOTIDE SEQUENCE [LARGE SCALE GENOMIC DNA]</scope>
    <source>
        <strain evidence="3">cv. Williams 82</strain>
        <tissue evidence="2">Callus</tissue>
    </source>
</reference>
<evidence type="ECO:0000313" key="3">
    <source>
        <dbReference type="EnsemblPlants" id="KRH02137"/>
    </source>
</evidence>
<keyword evidence="4" id="KW-1185">Reference proteome</keyword>
<dbReference type="PANTHER" id="PTHR17630:SF82">
    <property type="entry name" value="ENDO-1,3-1,4-BETA-D-GLUCANASE-LIKE PROTEIN"/>
    <property type="match status" value="1"/>
</dbReference>
<evidence type="ECO:0000313" key="4">
    <source>
        <dbReference type="Proteomes" id="UP000008827"/>
    </source>
</evidence>
<sequence>MTESYTNIADKVAATGYYVVVPDFFNGEPYDPENVKRPKEKGIEVAKPVIEALKSKGVTAIGAAGFCWGDRYQPWKFHTNPSFCVLLHPSDIGVDDVRVKIPIAILGAENDKVACPPTLVKQWEEILKAKPEIDSYVEIFPNVSHGWTVRYDPKDPSAVKAADKAHQIMIGWFDKHLK</sequence>
<dbReference type="AlphaFoldDB" id="A0A0R0FGW2"/>
<proteinExistence type="predicted"/>
<dbReference type="InterPro" id="IPR029058">
    <property type="entry name" value="AB_hydrolase_fold"/>
</dbReference>
<evidence type="ECO:0000313" key="2">
    <source>
        <dbReference type="EMBL" id="KRH02137.1"/>
    </source>
</evidence>
<dbReference type="EMBL" id="CM000850">
    <property type="protein sequence ID" value="KRH02137.1"/>
    <property type="molecule type" value="Genomic_DNA"/>
</dbReference>
<reference evidence="3" key="2">
    <citation type="submission" date="2018-02" db="UniProtKB">
        <authorList>
            <consortium name="EnsemblPlants"/>
        </authorList>
    </citation>
    <scope>IDENTIFICATION</scope>
    <source>
        <strain evidence="3">Williams 82</strain>
    </source>
</reference>
<dbReference type="InParanoid" id="A0A0R0FGW2"/>
<accession>A0A0R0FGW2</accession>
<evidence type="ECO:0000259" key="1">
    <source>
        <dbReference type="Pfam" id="PF01738"/>
    </source>
</evidence>
<dbReference type="Gene3D" id="3.40.50.1820">
    <property type="entry name" value="alpha/beta hydrolase"/>
    <property type="match status" value="1"/>
</dbReference>
<dbReference type="Pfam" id="PF01738">
    <property type="entry name" value="DLH"/>
    <property type="match status" value="1"/>
</dbReference>
<dbReference type="SMR" id="A0A0R0FGW2"/>
<dbReference type="OMA" id="CERVGAI"/>
<dbReference type="OrthoDB" id="17560at2759"/>
<reference evidence="2" key="3">
    <citation type="submission" date="2018-07" db="EMBL/GenBank/DDBJ databases">
        <title>WGS assembly of Glycine max.</title>
        <authorList>
            <person name="Schmutz J."/>
            <person name="Cannon S."/>
            <person name="Schlueter J."/>
            <person name="Ma J."/>
            <person name="Mitros T."/>
            <person name="Nelson W."/>
            <person name="Hyten D."/>
            <person name="Song Q."/>
            <person name="Thelen J."/>
            <person name="Cheng J."/>
            <person name="Xu D."/>
            <person name="Hellsten U."/>
            <person name="May G."/>
            <person name="Yu Y."/>
            <person name="Sakurai T."/>
            <person name="Umezawa T."/>
            <person name="Bhattacharyya M."/>
            <person name="Sandhu D."/>
            <person name="Valliyodan B."/>
            <person name="Lindquist E."/>
            <person name="Peto M."/>
            <person name="Grant D."/>
            <person name="Shu S."/>
            <person name="Goodstein D."/>
            <person name="Barry K."/>
            <person name="Futrell-Griggs M."/>
            <person name="Abernathy B."/>
            <person name="Du J."/>
            <person name="Tian Z."/>
            <person name="Zhu L."/>
            <person name="Gill N."/>
            <person name="Joshi T."/>
            <person name="Libault M."/>
            <person name="Sethuraman A."/>
            <person name="Zhang X."/>
            <person name="Shinozaki K."/>
            <person name="Nguyen H."/>
            <person name="Wing R."/>
            <person name="Cregan P."/>
            <person name="Specht J."/>
            <person name="Grimwood J."/>
            <person name="Rokhsar D."/>
            <person name="Stacey G."/>
            <person name="Shoemaker R."/>
            <person name="Jackson S."/>
        </authorList>
    </citation>
    <scope>NUCLEOTIDE SEQUENCE</scope>
    <source>
        <tissue evidence="2">Callus</tissue>
    </source>
</reference>
<dbReference type="Gramene" id="KRH02137">
    <property type="protein sequence ID" value="KRH02137"/>
    <property type="gene ID" value="GLYMA_17G018500"/>
</dbReference>
<dbReference type="GO" id="GO:0016787">
    <property type="term" value="F:hydrolase activity"/>
    <property type="evidence" value="ECO:0007669"/>
    <property type="project" value="InterPro"/>
</dbReference>
<feature type="domain" description="Dienelactone hydrolase" evidence="1">
    <location>
        <begin position="5"/>
        <end position="176"/>
    </location>
</feature>